<dbReference type="InterPro" id="IPR036691">
    <property type="entry name" value="Endo/exonu/phosph_ase_sf"/>
</dbReference>
<gene>
    <name evidence="3" type="ORF">HG543_32605</name>
</gene>
<evidence type="ECO:0000259" key="2">
    <source>
        <dbReference type="PROSITE" id="PS51841"/>
    </source>
</evidence>
<dbReference type="RefSeq" id="WP_169348826.1">
    <property type="nucleotide sequence ID" value="NZ_JABBJJ010000193.1"/>
</dbReference>
<dbReference type="PROSITE" id="PS51841">
    <property type="entry name" value="LTD"/>
    <property type="match status" value="1"/>
</dbReference>
<dbReference type="GO" id="GO:0005509">
    <property type="term" value="F:calcium ion binding"/>
    <property type="evidence" value="ECO:0007669"/>
    <property type="project" value="InterPro"/>
</dbReference>
<dbReference type="Pfam" id="PF05345">
    <property type="entry name" value="He_PIG"/>
    <property type="match status" value="8"/>
</dbReference>
<dbReference type="PROSITE" id="PS51257">
    <property type="entry name" value="PROKAR_LIPOPROTEIN"/>
    <property type="match status" value="1"/>
</dbReference>
<dbReference type="InterPro" id="IPR036415">
    <property type="entry name" value="Lamin_tail_dom_sf"/>
</dbReference>
<dbReference type="SUPFAM" id="SSF56219">
    <property type="entry name" value="DNase I-like"/>
    <property type="match status" value="1"/>
</dbReference>
<dbReference type="Gene3D" id="2.60.40.10">
    <property type="entry name" value="Immunoglobulins"/>
    <property type="match status" value="8"/>
</dbReference>
<dbReference type="SUPFAM" id="SSF74853">
    <property type="entry name" value="Lamin A/C globular tail domain"/>
    <property type="match status" value="1"/>
</dbReference>
<evidence type="ECO:0000313" key="3">
    <source>
        <dbReference type="EMBL" id="NMO19582.1"/>
    </source>
</evidence>
<dbReference type="GO" id="GO:0016020">
    <property type="term" value="C:membrane"/>
    <property type="evidence" value="ECO:0007669"/>
    <property type="project" value="InterPro"/>
</dbReference>
<dbReference type="SMART" id="SM00089">
    <property type="entry name" value="PKD"/>
    <property type="match status" value="3"/>
</dbReference>
<keyword evidence="3" id="KW-0540">Nuclease</keyword>
<dbReference type="SUPFAM" id="SSF49313">
    <property type="entry name" value="Cadherin-like"/>
    <property type="match status" value="6"/>
</dbReference>
<keyword evidence="4" id="KW-1185">Reference proteome</keyword>
<comment type="caution">
    <text evidence="3">The sequence shown here is derived from an EMBL/GenBank/DDBJ whole genome shotgun (WGS) entry which is preliminary data.</text>
</comment>
<dbReference type="Gene3D" id="3.60.10.10">
    <property type="entry name" value="Endonuclease/exonuclease/phosphatase"/>
    <property type="match status" value="1"/>
</dbReference>
<dbReference type="InterPro" id="IPR015919">
    <property type="entry name" value="Cadherin-like_sf"/>
</dbReference>
<sequence length="1185" mass="122840">MRFPRVLSLFLTLLLTACPGSGPSTPTDGGANSHDGGSTFLTLVTEELPPATVSQPYRVPLVASGGSPEYSWHLFAGSLPSGLTLSGSGEISGTPSTSTARTITFTVEVRDSAGHFARRLLGIQIQPPGFEVTTAALPDAYLGGDYSASLAASGGTAPYTWVLARGTLPSGVRLATDGRLSGTPVAPGTFSVTLGVQDTSGLSAQRDLSLSVFAPPSLSTSPLAPARLGVPYSASVQAAGGRGPLALRVSSGSLPEGLRLEGDAIVGTPTKAGTASFTLQVQDRNDRSASVAFQLTVRGGLFVATASLPDAYTDAAYGHSLSSEDGQPPYTWTLTAGTLPAGLRFLGSGAIEGTASTPGTFSLTVRVTDAQGATDSSTLTLTVHAPPSVSRFELPDAYVDDSYSATLTVTGGRAPYSWRIDSGTLPQGLSLTSGSGTISGTPGAPATTSVTVRVTDSGGRFATRTLPLRVYRAPSLLGPTTGLEAYVGEAFLVTYSVADGKPPHTFATSAAVPSWLRFSSTGQLSGTPAAAGSISGMVSVFDANEYAHHRGFSLTVFSPPVITSLQLPEARLEAPYSTSLASSGGKSPVTWSITSGSLPSGLSLSSSGGISGAATSGTSPFTARVTDANGRFEERPLTLPVYTPPRVTTATLPEAFVGIPYSATLTASGGRAPLLWSHDGLLPSGLVLDATTGVLSGTPAALGTTSFTVFVQDDEGLEDSRTLSLTARDASTSLTVGHWNIEWFGAPNQGPPESSSDGGTNDDLQIAWSRDILGDAGVNVWGLVEMVDATDFAALKAQLPQYSGFLANDPIVSAPPGGTWYSNGEQKPGILYDSSVTFQRAQLILTESVDDFGGRPPLRVDFTTRIRGAEAPLVVIVVHMKAFDDATSYGQRQRSGAALKSYLDTHLPFERVLVIGDWNDDLDRSITRNGAGGYLASPYEPFVLDTSRYTFVTQPLSLRGERTTTSYPDAIDHTLATNELAVSYLSGSVRVLRPDTWIPNYANTVSDHYPVISRYDLGNGGSGPAPTQHLFINEVLANEPAPDGGVGDPQYEFIEVVNGGTTPADLSGWSLWDSSTQRHLFPSGTSLAPGKAFVVYGGPRGFPPGTANTLAASTGRLGLDNDGDVPSLRAPDGGVVDSAGYESTTDNVSINRMPDATRDGDFVLHTTLNPGLGSSAGRRADGGSF</sequence>
<feature type="chain" id="PRO_5033036160" evidence="1">
    <location>
        <begin position="23"/>
        <end position="1185"/>
    </location>
</feature>
<dbReference type="Pfam" id="PF00932">
    <property type="entry name" value="LTD"/>
    <property type="match status" value="1"/>
</dbReference>
<dbReference type="EMBL" id="JABBJJ010000193">
    <property type="protein sequence ID" value="NMO19582.1"/>
    <property type="molecule type" value="Genomic_DNA"/>
</dbReference>
<dbReference type="GO" id="GO:0004519">
    <property type="term" value="F:endonuclease activity"/>
    <property type="evidence" value="ECO:0007669"/>
    <property type="project" value="UniProtKB-KW"/>
</dbReference>
<dbReference type="InterPro" id="IPR013783">
    <property type="entry name" value="Ig-like_fold"/>
</dbReference>
<keyword evidence="1" id="KW-0732">Signal</keyword>
<dbReference type="Gene3D" id="2.60.40.1260">
    <property type="entry name" value="Lamin Tail domain"/>
    <property type="match status" value="1"/>
</dbReference>
<dbReference type="AlphaFoldDB" id="A0A848LPL1"/>
<accession>A0A848LPL1</accession>
<dbReference type="InterPro" id="IPR001322">
    <property type="entry name" value="Lamin_tail_dom"/>
</dbReference>
<keyword evidence="3" id="KW-0378">Hydrolase</keyword>
<name>A0A848LPL1_9BACT</name>
<organism evidence="3 4">
    <name type="scientific">Pyxidicoccus fallax</name>
    <dbReference type="NCBI Taxonomy" id="394095"/>
    <lineage>
        <taxon>Bacteria</taxon>
        <taxon>Pseudomonadati</taxon>
        <taxon>Myxococcota</taxon>
        <taxon>Myxococcia</taxon>
        <taxon>Myxococcales</taxon>
        <taxon>Cystobacterineae</taxon>
        <taxon>Myxococcaceae</taxon>
        <taxon>Pyxidicoccus</taxon>
    </lineage>
</organism>
<keyword evidence="3" id="KW-0255">Endonuclease</keyword>
<evidence type="ECO:0000313" key="4">
    <source>
        <dbReference type="Proteomes" id="UP000518300"/>
    </source>
</evidence>
<reference evidence="3 4" key="1">
    <citation type="submission" date="2020-04" db="EMBL/GenBank/DDBJ databases">
        <title>Draft genome of Pyxidicoccus fallax type strain.</title>
        <authorList>
            <person name="Whitworth D.E."/>
        </authorList>
    </citation>
    <scope>NUCLEOTIDE SEQUENCE [LARGE SCALE GENOMIC DNA]</scope>
    <source>
        <strain evidence="3 4">DSM 14698</strain>
    </source>
</reference>
<dbReference type="InterPro" id="IPR022409">
    <property type="entry name" value="PKD/Chitinase_dom"/>
</dbReference>
<evidence type="ECO:0000256" key="1">
    <source>
        <dbReference type="SAM" id="SignalP"/>
    </source>
</evidence>
<feature type="signal peptide" evidence="1">
    <location>
        <begin position="1"/>
        <end position="22"/>
    </location>
</feature>
<feature type="domain" description="LTD" evidence="2">
    <location>
        <begin position="1023"/>
        <end position="1145"/>
    </location>
</feature>
<dbReference type="PANTHER" id="PTHR37494:SF1">
    <property type="entry name" value="STAPHYLOCOCCUS AUREUS SURFACE PROTEIN A"/>
    <property type="match status" value="1"/>
</dbReference>
<protein>
    <submittedName>
        <fullName evidence="3">Endonuclease</fullName>
    </submittedName>
</protein>
<dbReference type="Proteomes" id="UP000518300">
    <property type="component" value="Unassembled WGS sequence"/>
</dbReference>
<proteinExistence type="predicted"/>
<dbReference type="PANTHER" id="PTHR37494">
    <property type="entry name" value="HEMAGGLUTININ"/>
    <property type="match status" value="1"/>
</dbReference>